<protein>
    <submittedName>
        <fullName evidence="1">Uncharacterized protein</fullName>
    </submittedName>
</protein>
<reference evidence="1 2" key="1">
    <citation type="journal article" date="2019" name="Sci. Rep.">
        <title>A high-quality genome of Eragrostis curvula grass provides insights into Poaceae evolution and supports new strategies to enhance forage quality.</title>
        <authorList>
            <person name="Carballo J."/>
            <person name="Santos B.A.C.M."/>
            <person name="Zappacosta D."/>
            <person name="Garbus I."/>
            <person name="Selva J.P."/>
            <person name="Gallo C.A."/>
            <person name="Diaz A."/>
            <person name="Albertini E."/>
            <person name="Caccamo M."/>
            <person name="Echenique V."/>
        </authorList>
    </citation>
    <scope>NUCLEOTIDE SEQUENCE [LARGE SCALE GENOMIC DNA]</scope>
    <source>
        <strain evidence="2">cv. Victoria</strain>
        <tissue evidence="1">Leaf</tissue>
    </source>
</reference>
<feature type="non-terminal residue" evidence="1">
    <location>
        <position position="1"/>
    </location>
</feature>
<dbReference type="Proteomes" id="UP000324897">
    <property type="component" value="Chromosome 7"/>
</dbReference>
<sequence>MDLEGPRVAARLPSINDVSVSDLEPPCHIENSCCTVAEAFGPKRWQDDVSKATSVVIFLDLSRLLARLRDFQTQPKVEDRFKWRWTADGQYSAKSAYLMLPREHIPPRGATAMGHLGTS</sequence>
<dbReference type="AlphaFoldDB" id="A0A5J9U8R9"/>
<dbReference type="Gramene" id="TVU20013">
    <property type="protein sequence ID" value="TVU20013"/>
    <property type="gene ID" value="EJB05_36199"/>
</dbReference>
<dbReference type="EMBL" id="RWGY01000029">
    <property type="protein sequence ID" value="TVU20013.1"/>
    <property type="molecule type" value="Genomic_DNA"/>
</dbReference>
<comment type="caution">
    <text evidence="1">The sequence shown here is derived from an EMBL/GenBank/DDBJ whole genome shotgun (WGS) entry which is preliminary data.</text>
</comment>
<organism evidence="1 2">
    <name type="scientific">Eragrostis curvula</name>
    <name type="common">weeping love grass</name>
    <dbReference type="NCBI Taxonomy" id="38414"/>
    <lineage>
        <taxon>Eukaryota</taxon>
        <taxon>Viridiplantae</taxon>
        <taxon>Streptophyta</taxon>
        <taxon>Embryophyta</taxon>
        <taxon>Tracheophyta</taxon>
        <taxon>Spermatophyta</taxon>
        <taxon>Magnoliopsida</taxon>
        <taxon>Liliopsida</taxon>
        <taxon>Poales</taxon>
        <taxon>Poaceae</taxon>
        <taxon>PACMAD clade</taxon>
        <taxon>Chloridoideae</taxon>
        <taxon>Eragrostideae</taxon>
        <taxon>Eragrostidinae</taxon>
        <taxon>Eragrostis</taxon>
    </lineage>
</organism>
<proteinExistence type="predicted"/>
<accession>A0A5J9U8R9</accession>
<evidence type="ECO:0000313" key="1">
    <source>
        <dbReference type="EMBL" id="TVU20013.1"/>
    </source>
</evidence>
<keyword evidence="2" id="KW-1185">Reference proteome</keyword>
<name>A0A5J9U8R9_9POAL</name>
<gene>
    <name evidence="1" type="ORF">EJB05_36199</name>
</gene>
<evidence type="ECO:0000313" key="2">
    <source>
        <dbReference type="Proteomes" id="UP000324897"/>
    </source>
</evidence>